<evidence type="ECO:0000313" key="3">
    <source>
        <dbReference type="EMBL" id="KAH8025852.1"/>
    </source>
</evidence>
<name>A0A9J6DUV3_RHIMP</name>
<gene>
    <name evidence="3" type="ORF">HPB51_012884</name>
</gene>
<reference evidence="3" key="2">
    <citation type="submission" date="2021-09" db="EMBL/GenBank/DDBJ databases">
        <authorList>
            <person name="Jia N."/>
            <person name="Wang J."/>
            <person name="Shi W."/>
            <person name="Du L."/>
            <person name="Sun Y."/>
            <person name="Zhan W."/>
            <person name="Jiang J."/>
            <person name="Wang Q."/>
            <person name="Zhang B."/>
            <person name="Ji P."/>
            <person name="Sakyi L.B."/>
            <person name="Cui X."/>
            <person name="Yuan T."/>
            <person name="Jiang B."/>
            <person name="Yang W."/>
            <person name="Lam T.T.-Y."/>
            <person name="Chang Q."/>
            <person name="Ding S."/>
            <person name="Wang X."/>
            <person name="Zhu J."/>
            <person name="Ruan X."/>
            <person name="Zhao L."/>
            <person name="Wei J."/>
            <person name="Que T."/>
            <person name="Du C."/>
            <person name="Cheng J."/>
            <person name="Dai P."/>
            <person name="Han X."/>
            <person name="Huang E."/>
            <person name="Gao Y."/>
            <person name="Liu J."/>
            <person name="Shao H."/>
            <person name="Ye R."/>
            <person name="Li L."/>
            <person name="Wei W."/>
            <person name="Wang X."/>
            <person name="Wang C."/>
            <person name="Huo Q."/>
            <person name="Li W."/>
            <person name="Guo W."/>
            <person name="Chen H."/>
            <person name="Chen S."/>
            <person name="Zhou L."/>
            <person name="Zhou L."/>
            <person name="Ni X."/>
            <person name="Tian J."/>
            <person name="Zhou Y."/>
            <person name="Sheng Y."/>
            <person name="Liu T."/>
            <person name="Pan Y."/>
            <person name="Xia L."/>
            <person name="Li J."/>
            <person name="Zhao F."/>
            <person name="Cao W."/>
        </authorList>
    </citation>
    <scope>NUCLEOTIDE SEQUENCE</scope>
    <source>
        <strain evidence="3">Rmic-2018</strain>
        <tissue evidence="3">Larvae</tissue>
    </source>
</reference>
<reference evidence="3" key="1">
    <citation type="journal article" date="2020" name="Cell">
        <title>Large-Scale Comparative Analyses of Tick Genomes Elucidate Their Genetic Diversity and Vector Capacities.</title>
        <authorList>
            <consortium name="Tick Genome and Microbiome Consortium (TIGMIC)"/>
            <person name="Jia N."/>
            <person name="Wang J."/>
            <person name="Shi W."/>
            <person name="Du L."/>
            <person name="Sun Y."/>
            <person name="Zhan W."/>
            <person name="Jiang J.F."/>
            <person name="Wang Q."/>
            <person name="Zhang B."/>
            <person name="Ji P."/>
            <person name="Bell-Sakyi L."/>
            <person name="Cui X.M."/>
            <person name="Yuan T.T."/>
            <person name="Jiang B.G."/>
            <person name="Yang W.F."/>
            <person name="Lam T.T."/>
            <person name="Chang Q.C."/>
            <person name="Ding S.J."/>
            <person name="Wang X.J."/>
            <person name="Zhu J.G."/>
            <person name="Ruan X.D."/>
            <person name="Zhao L."/>
            <person name="Wei J.T."/>
            <person name="Ye R.Z."/>
            <person name="Que T.C."/>
            <person name="Du C.H."/>
            <person name="Zhou Y.H."/>
            <person name="Cheng J.X."/>
            <person name="Dai P.F."/>
            <person name="Guo W.B."/>
            <person name="Han X.H."/>
            <person name="Huang E.J."/>
            <person name="Li L.F."/>
            <person name="Wei W."/>
            <person name="Gao Y.C."/>
            <person name="Liu J.Z."/>
            <person name="Shao H.Z."/>
            <person name="Wang X."/>
            <person name="Wang C.C."/>
            <person name="Yang T.C."/>
            <person name="Huo Q.B."/>
            <person name="Li W."/>
            <person name="Chen H.Y."/>
            <person name="Chen S.E."/>
            <person name="Zhou L.G."/>
            <person name="Ni X.B."/>
            <person name="Tian J.H."/>
            <person name="Sheng Y."/>
            <person name="Liu T."/>
            <person name="Pan Y.S."/>
            <person name="Xia L.Y."/>
            <person name="Li J."/>
            <person name="Zhao F."/>
            <person name="Cao W.C."/>
        </authorList>
    </citation>
    <scope>NUCLEOTIDE SEQUENCE</scope>
    <source>
        <strain evidence="3">Rmic-2018</strain>
    </source>
</reference>
<evidence type="ECO:0000256" key="1">
    <source>
        <dbReference type="SAM" id="MobiDB-lite"/>
    </source>
</evidence>
<feature type="domain" description="Phospholipase A2-like" evidence="2">
    <location>
        <begin position="4"/>
        <end position="45"/>
    </location>
</feature>
<dbReference type="GO" id="GO:0005198">
    <property type="term" value="F:structural molecule activity"/>
    <property type="evidence" value="ECO:0007669"/>
    <property type="project" value="InterPro"/>
</dbReference>
<evidence type="ECO:0000313" key="4">
    <source>
        <dbReference type="Proteomes" id="UP000821866"/>
    </source>
</evidence>
<protein>
    <recommendedName>
        <fullName evidence="2">Phospholipase A2-like domain-containing protein</fullName>
    </recommendedName>
</protein>
<dbReference type="Proteomes" id="UP000821866">
    <property type="component" value="Unassembled WGS sequence"/>
</dbReference>
<dbReference type="VEuPathDB" id="VectorBase:LOC119169594"/>
<feature type="region of interest" description="Disordered" evidence="1">
    <location>
        <begin position="1"/>
        <end position="29"/>
    </location>
</feature>
<dbReference type="AlphaFoldDB" id="A0A9J6DUV3"/>
<comment type="caution">
    <text evidence="3">The sequence shown here is derived from an EMBL/GenBank/DDBJ whole genome shotgun (WGS) entry which is preliminary data.</text>
</comment>
<feature type="region of interest" description="Disordered" evidence="1">
    <location>
        <begin position="97"/>
        <end position="121"/>
    </location>
</feature>
<organism evidence="3 4">
    <name type="scientific">Rhipicephalus microplus</name>
    <name type="common">Cattle tick</name>
    <name type="synonym">Boophilus microplus</name>
    <dbReference type="NCBI Taxonomy" id="6941"/>
    <lineage>
        <taxon>Eukaryota</taxon>
        <taxon>Metazoa</taxon>
        <taxon>Ecdysozoa</taxon>
        <taxon>Arthropoda</taxon>
        <taxon>Chelicerata</taxon>
        <taxon>Arachnida</taxon>
        <taxon>Acari</taxon>
        <taxon>Parasitiformes</taxon>
        <taxon>Ixodida</taxon>
        <taxon>Ixodoidea</taxon>
        <taxon>Ixodidae</taxon>
        <taxon>Rhipicephalinae</taxon>
        <taxon>Rhipicephalus</taxon>
        <taxon>Boophilus</taxon>
    </lineage>
</organism>
<accession>A0A9J6DUV3</accession>
<dbReference type="EMBL" id="JABSTU010000007">
    <property type="protein sequence ID" value="KAH8025852.1"/>
    <property type="molecule type" value="Genomic_DNA"/>
</dbReference>
<keyword evidence="4" id="KW-1185">Reference proteome</keyword>
<dbReference type="InterPro" id="IPR013607">
    <property type="entry name" value="Phospholipase_A2-like"/>
</dbReference>
<proteinExistence type="predicted"/>
<sequence>MPFFPGHQYLGPGNPLRNGDPGDEDDGIAKSHDEAYEQTTSHEDVFAADQAPAVLLNDFRRTGNWHSALGAVGLGTKNIVEQYVLARSLYGLPGVRRKRAHKGQSDTPDAKRYQPDQAPATPKCRCRRNRTLPSVQPEQELEVSVKILQNSLSRFREYLATTEWSQCSVTAKYSPHGPMQC</sequence>
<dbReference type="Pfam" id="PF08398">
    <property type="entry name" value="Phospholip_A2_4"/>
    <property type="match status" value="1"/>
</dbReference>
<evidence type="ECO:0000259" key="2">
    <source>
        <dbReference type="Pfam" id="PF08398"/>
    </source>
</evidence>